<keyword evidence="6" id="KW-1185">Reference proteome</keyword>
<dbReference type="PROSITE" id="PS50092">
    <property type="entry name" value="TSP1"/>
    <property type="match status" value="1"/>
</dbReference>
<name>A0AAV8Y5U4_9CUCU</name>
<dbReference type="GO" id="GO:0007155">
    <property type="term" value="P:cell adhesion"/>
    <property type="evidence" value="ECO:0007669"/>
    <property type="project" value="UniProtKB-KW"/>
</dbReference>
<dbReference type="InterPro" id="IPR000884">
    <property type="entry name" value="TSP1_rpt"/>
</dbReference>
<gene>
    <name evidence="5" type="ORF">NQ318_009186</name>
</gene>
<dbReference type="Pfam" id="PF00090">
    <property type="entry name" value="TSP_1"/>
    <property type="match status" value="2"/>
</dbReference>
<dbReference type="InterPro" id="IPR051418">
    <property type="entry name" value="Spondin/Thrombospondin_T1"/>
</dbReference>
<dbReference type="Gene3D" id="2.60.40.2130">
    <property type="entry name" value="F-spondin domain"/>
    <property type="match status" value="1"/>
</dbReference>
<dbReference type="InterPro" id="IPR036383">
    <property type="entry name" value="TSP1_rpt_sf"/>
</dbReference>
<dbReference type="SMART" id="SM00209">
    <property type="entry name" value="TSP1"/>
    <property type="match status" value="2"/>
</dbReference>
<organism evidence="5 6">
    <name type="scientific">Aromia moschata</name>
    <dbReference type="NCBI Taxonomy" id="1265417"/>
    <lineage>
        <taxon>Eukaryota</taxon>
        <taxon>Metazoa</taxon>
        <taxon>Ecdysozoa</taxon>
        <taxon>Arthropoda</taxon>
        <taxon>Hexapoda</taxon>
        <taxon>Insecta</taxon>
        <taxon>Pterygota</taxon>
        <taxon>Neoptera</taxon>
        <taxon>Endopterygota</taxon>
        <taxon>Coleoptera</taxon>
        <taxon>Polyphaga</taxon>
        <taxon>Cucujiformia</taxon>
        <taxon>Chrysomeloidea</taxon>
        <taxon>Cerambycidae</taxon>
        <taxon>Cerambycinae</taxon>
        <taxon>Callichromatini</taxon>
        <taxon>Aromia</taxon>
    </lineage>
</organism>
<dbReference type="InterPro" id="IPR038678">
    <property type="entry name" value="Spondin_N_sf"/>
</dbReference>
<feature type="domain" description="Spondin" evidence="4">
    <location>
        <begin position="1"/>
        <end position="127"/>
    </location>
</feature>
<evidence type="ECO:0000256" key="3">
    <source>
        <dbReference type="ARBA" id="ARBA00022889"/>
    </source>
</evidence>
<dbReference type="Proteomes" id="UP001162162">
    <property type="component" value="Unassembled WGS sequence"/>
</dbReference>
<dbReference type="PROSITE" id="PS51020">
    <property type="entry name" value="SPONDIN"/>
    <property type="match status" value="1"/>
</dbReference>
<dbReference type="SUPFAM" id="SSF82895">
    <property type="entry name" value="TSP-1 type 1 repeat"/>
    <property type="match status" value="2"/>
</dbReference>
<evidence type="ECO:0000256" key="1">
    <source>
        <dbReference type="ARBA" id="ARBA00004498"/>
    </source>
</evidence>
<evidence type="ECO:0000313" key="6">
    <source>
        <dbReference type="Proteomes" id="UP001162162"/>
    </source>
</evidence>
<dbReference type="PANTHER" id="PTHR11311:SF16">
    <property type="entry name" value="SPONDIN-1"/>
    <property type="match status" value="1"/>
</dbReference>
<dbReference type="EMBL" id="JAPWTK010000198">
    <property type="protein sequence ID" value="KAJ8946061.1"/>
    <property type="molecule type" value="Genomic_DNA"/>
</dbReference>
<evidence type="ECO:0000313" key="5">
    <source>
        <dbReference type="EMBL" id="KAJ8946061.1"/>
    </source>
</evidence>
<comment type="subcellular location">
    <subcellularLocation>
        <location evidence="1">Secreted</location>
        <location evidence="1">Extracellular space</location>
        <location evidence="1">Extracellular matrix</location>
    </subcellularLocation>
</comment>
<dbReference type="PANTHER" id="PTHR11311">
    <property type="entry name" value="SPONDIN"/>
    <property type="match status" value="1"/>
</dbReference>
<dbReference type="InterPro" id="IPR009465">
    <property type="entry name" value="Spondin_N"/>
</dbReference>
<comment type="caution">
    <text evidence="5">The sequence shown here is derived from an EMBL/GenBank/DDBJ whole genome shotgun (WGS) entry which is preliminary data.</text>
</comment>
<dbReference type="Pfam" id="PF06468">
    <property type="entry name" value="Spond_N"/>
    <property type="match status" value="1"/>
</dbReference>
<keyword evidence="2" id="KW-0964">Secreted</keyword>
<protein>
    <recommendedName>
        <fullName evidence="4">Spondin domain-containing protein</fullName>
    </recommendedName>
</protein>
<sequence>NLTFQSDHIRTIIKARGISYPNITGKTFAVFRVDNRHHLMSIVSMIDPSPDWIVGVSSWNCACGTALGSSRNQPINLLRLDNQSKGYERTYQTIHGHRSSILLEFYEAISPFNFVQTEIIRKKPAIPQCWKRWMVTIRTAKQKNGPIGRRVLLLVVGELNINREGTKMKRARLVARQSRSTAPPAQKEVEDPLCELGPWSEWSSCSVTCGKGVQTRDRKYKNRLAAKSCAAGKVNPPIMQQNLECWAEAKCDDFEEEEINDNCPKKPWSDWSPCSASCGKGFKERYRLSFEFIGKEAIYWPFIKNKDEDGEFDEDDPCNNQKVREAVECFEKPCEEKARIQQWYFF</sequence>
<proteinExistence type="predicted"/>
<reference evidence="5" key="1">
    <citation type="journal article" date="2023" name="Insect Mol. Biol.">
        <title>Genome sequencing provides insights into the evolution of gene families encoding plant cell wall-degrading enzymes in longhorned beetles.</title>
        <authorList>
            <person name="Shin N.R."/>
            <person name="Okamura Y."/>
            <person name="Kirsch R."/>
            <person name="Pauchet Y."/>
        </authorList>
    </citation>
    <scope>NUCLEOTIDE SEQUENCE</scope>
    <source>
        <strain evidence="5">AMC_N1</strain>
    </source>
</reference>
<evidence type="ECO:0000256" key="2">
    <source>
        <dbReference type="ARBA" id="ARBA00022530"/>
    </source>
</evidence>
<dbReference type="AlphaFoldDB" id="A0AAV8Y5U4"/>
<evidence type="ECO:0000259" key="4">
    <source>
        <dbReference type="PROSITE" id="PS51020"/>
    </source>
</evidence>
<keyword evidence="3" id="KW-0130">Cell adhesion</keyword>
<accession>A0AAV8Y5U4</accession>
<feature type="non-terminal residue" evidence="5">
    <location>
        <position position="1"/>
    </location>
</feature>
<keyword evidence="2" id="KW-0272">Extracellular matrix</keyword>
<dbReference type="GO" id="GO:0031012">
    <property type="term" value="C:extracellular matrix"/>
    <property type="evidence" value="ECO:0007669"/>
    <property type="project" value="TreeGrafter"/>
</dbReference>
<dbReference type="Gene3D" id="2.20.100.10">
    <property type="entry name" value="Thrombospondin type-1 (TSP1) repeat"/>
    <property type="match status" value="2"/>
</dbReference>